<proteinExistence type="predicted"/>
<dbReference type="AlphaFoldDB" id="A0A645JC37"/>
<reference evidence="1" key="1">
    <citation type="submission" date="2019-08" db="EMBL/GenBank/DDBJ databases">
        <authorList>
            <person name="Kucharzyk K."/>
            <person name="Murdoch R.W."/>
            <person name="Higgins S."/>
            <person name="Loffler F."/>
        </authorList>
    </citation>
    <scope>NUCLEOTIDE SEQUENCE</scope>
</reference>
<gene>
    <name evidence="1" type="primary">gph_87</name>
    <name evidence="1" type="ORF">SDC9_208955</name>
</gene>
<dbReference type="GO" id="GO:0005829">
    <property type="term" value="C:cytosol"/>
    <property type="evidence" value="ECO:0007669"/>
    <property type="project" value="TreeGrafter"/>
</dbReference>
<organism evidence="1">
    <name type="scientific">bioreactor metagenome</name>
    <dbReference type="NCBI Taxonomy" id="1076179"/>
    <lineage>
        <taxon>unclassified sequences</taxon>
        <taxon>metagenomes</taxon>
        <taxon>ecological metagenomes</taxon>
    </lineage>
</organism>
<dbReference type="InterPro" id="IPR023214">
    <property type="entry name" value="HAD_sf"/>
</dbReference>
<dbReference type="EC" id="3.1.3.18" evidence="1"/>
<dbReference type="EMBL" id="VSSQ01137501">
    <property type="protein sequence ID" value="MPN61221.1"/>
    <property type="molecule type" value="Genomic_DNA"/>
</dbReference>
<dbReference type="GO" id="GO:0006281">
    <property type="term" value="P:DNA repair"/>
    <property type="evidence" value="ECO:0007669"/>
    <property type="project" value="TreeGrafter"/>
</dbReference>
<dbReference type="PANTHER" id="PTHR43434">
    <property type="entry name" value="PHOSPHOGLYCOLATE PHOSPHATASE"/>
    <property type="match status" value="1"/>
</dbReference>
<dbReference type="InterPro" id="IPR050155">
    <property type="entry name" value="HAD-like_hydrolase_sf"/>
</dbReference>
<name>A0A645JC37_9ZZZZ</name>
<dbReference type="Pfam" id="PF13242">
    <property type="entry name" value="Hydrolase_like"/>
    <property type="match status" value="1"/>
</dbReference>
<dbReference type="GO" id="GO:0008967">
    <property type="term" value="F:phosphoglycolate phosphatase activity"/>
    <property type="evidence" value="ECO:0007669"/>
    <property type="project" value="UniProtKB-EC"/>
</dbReference>
<keyword evidence="1" id="KW-0378">Hydrolase</keyword>
<dbReference type="SUPFAM" id="SSF56784">
    <property type="entry name" value="HAD-like"/>
    <property type="match status" value="1"/>
</dbReference>
<sequence>MVAEVLARLGAAETNAVFVGDSETDVLTARNAGLPFVGVLWGFRTREELLAAGAEIFIESPDELPAALYALTGGR</sequence>
<evidence type="ECO:0000313" key="1">
    <source>
        <dbReference type="EMBL" id="MPN61221.1"/>
    </source>
</evidence>
<dbReference type="PANTHER" id="PTHR43434:SF1">
    <property type="entry name" value="PHOSPHOGLYCOLATE PHOSPHATASE"/>
    <property type="match status" value="1"/>
</dbReference>
<dbReference type="InterPro" id="IPR036412">
    <property type="entry name" value="HAD-like_sf"/>
</dbReference>
<accession>A0A645JC37</accession>
<comment type="caution">
    <text evidence="1">The sequence shown here is derived from an EMBL/GenBank/DDBJ whole genome shotgun (WGS) entry which is preliminary data.</text>
</comment>
<protein>
    <submittedName>
        <fullName evidence="1">Phosphoglycolate phosphatase</fullName>
        <ecNumber evidence="1">3.1.3.18</ecNumber>
    </submittedName>
</protein>
<dbReference type="Gene3D" id="3.40.50.1000">
    <property type="entry name" value="HAD superfamily/HAD-like"/>
    <property type="match status" value="1"/>
</dbReference>